<gene>
    <name evidence="7" type="primary">rps3</name>
</gene>
<evidence type="ECO:0000256" key="5">
    <source>
        <dbReference type="ARBA" id="ARBA00023274"/>
    </source>
</evidence>
<dbReference type="InterPro" id="IPR007980">
    <property type="entry name" value="Ribosomal_uS3m_fun"/>
</dbReference>
<dbReference type="EMBL" id="MH319478">
    <property type="protein sequence ID" value="AWX52975.1"/>
    <property type="molecule type" value="Genomic_DNA"/>
</dbReference>
<keyword evidence="4 7" id="KW-0496">Mitochondrion</keyword>
<evidence type="ECO:0000256" key="2">
    <source>
        <dbReference type="ARBA" id="ARBA00010761"/>
    </source>
</evidence>
<dbReference type="GO" id="GO:0003735">
    <property type="term" value="F:structural constituent of ribosome"/>
    <property type="evidence" value="ECO:0007669"/>
    <property type="project" value="InterPro"/>
</dbReference>
<geneLocation type="mitochondrion" evidence="7"/>
<comment type="similarity">
    <text evidence="2">Belongs to the universal ribosomal protein uS3 family.</text>
</comment>
<proteinExistence type="inferred from homology"/>
<dbReference type="GeneID" id="37500579"/>
<evidence type="ECO:0000256" key="1">
    <source>
        <dbReference type="ARBA" id="ARBA00004173"/>
    </source>
</evidence>
<dbReference type="GO" id="GO:1990904">
    <property type="term" value="C:ribonucleoprotein complex"/>
    <property type="evidence" value="ECO:0007669"/>
    <property type="project" value="UniProtKB-KW"/>
</dbReference>
<reference evidence="7" key="1">
    <citation type="journal article" date="2019" name="Int. J. Biol. Macromol.">
        <title>Characterization and comparative analysis of six complete mitochondrial genomes from ectomycorrhizal fungi of the Lactarius genus and phylogenetic analysis of the Agaricomycetes.</title>
        <authorList>
            <person name="Li Q."/>
            <person name="Wang Q."/>
            <person name="Jin X."/>
            <person name="Chen Z."/>
            <person name="Xiong C."/>
            <person name="Li P."/>
            <person name="Liu Q."/>
            <person name="Huang W."/>
        </authorList>
    </citation>
    <scope>NUCLEOTIDE SEQUENCE</scope>
</reference>
<sequence length="355" mass="41089">MNKKTNLNIKLSPIYGLPLLKKHINKGITNISVENIISQYKEIELESKKHVTSKKANKKLQTITEVSDMIINSNKSQLKLLNKNQLNLNLSKSENLNNELTKPILNESKSILMNEQQYIRLLSPFNSKLANYTNHIYTFTNRPYKQINKNLNNIYTICKSAFLNMSSIISKPIVLINPNLIKITLFYYWKPLRKKYYNSNLHSNFFILYCNKLEKLVNLLSKLFKKSVELELIRIYSPQNESNILANLIGILSNFIKFRSIHMKLFKVSKTKNLNKGFSNRFSNNKIPSFLSGIYLKLAGRVLTQKLQRRVKSKIVQKGSLASTTARLINTNRFVNKNKRGTFSITIKTGHIIND</sequence>
<evidence type="ECO:0000256" key="3">
    <source>
        <dbReference type="ARBA" id="ARBA00022980"/>
    </source>
</evidence>
<dbReference type="Pfam" id="PF05316">
    <property type="entry name" value="VAR1"/>
    <property type="match status" value="1"/>
</dbReference>
<evidence type="ECO:0000256" key="6">
    <source>
        <dbReference type="ARBA" id="ARBA00035157"/>
    </source>
</evidence>
<evidence type="ECO:0000256" key="4">
    <source>
        <dbReference type="ARBA" id="ARBA00023128"/>
    </source>
</evidence>
<comment type="subcellular location">
    <subcellularLocation>
        <location evidence="1">Mitochondrion</location>
    </subcellularLocation>
</comment>
<evidence type="ECO:0000313" key="7">
    <source>
        <dbReference type="EMBL" id="AWX52975.1"/>
    </source>
</evidence>
<name>A0A2Z4M9Z2_9AGAM</name>
<dbReference type="GO" id="GO:0006412">
    <property type="term" value="P:translation"/>
    <property type="evidence" value="ECO:0007669"/>
    <property type="project" value="InterPro"/>
</dbReference>
<protein>
    <recommendedName>
        <fullName evidence="6">Small ribosomal subunit protein uS3m</fullName>
    </recommendedName>
</protein>
<keyword evidence="3 7" id="KW-0689">Ribosomal protein</keyword>
<keyword evidence="5" id="KW-0687">Ribonucleoprotein</keyword>
<dbReference type="GO" id="GO:0005840">
    <property type="term" value="C:ribosome"/>
    <property type="evidence" value="ECO:0007669"/>
    <property type="project" value="UniProtKB-KW"/>
</dbReference>
<organism evidence="7">
    <name type="scientific">Lactarius deliciosus</name>
    <dbReference type="NCBI Taxonomy" id="55514"/>
    <lineage>
        <taxon>Eukaryota</taxon>
        <taxon>Fungi</taxon>
        <taxon>Dikarya</taxon>
        <taxon>Basidiomycota</taxon>
        <taxon>Agaricomycotina</taxon>
        <taxon>Agaricomycetes</taxon>
        <taxon>Russulales</taxon>
        <taxon>Russulaceae</taxon>
        <taxon>Lactarius</taxon>
    </lineage>
</organism>
<dbReference type="RefSeq" id="YP_009498189.1">
    <property type="nucleotide sequence ID" value="NC_038055.1"/>
</dbReference>
<accession>A0A2Z4M9Z2</accession>
<dbReference type="AlphaFoldDB" id="A0A2Z4M9Z2"/>
<dbReference type="GO" id="GO:0005739">
    <property type="term" value="C:mitochondrion"/>
    <property type="evidence" value="ECO:0007669"/>
    <property type="project" value="UniProtKB-SubCell"/>
</dbReference>